<dbReference type="Pfam" id="PF06769">
    <property type="entry name" value="YoeB_toxin"/>
    <property type="match status" value="1"/>
</dbReference>
<proteinExistence type="inferred from homology"/>
<dbReference type="OrthoDB" id="9801102at2"/>
<evidence type="ECO:0000313" key="7">
    <source>
        <dbReference type="EMBL" id="SAK78991.1"/>
    </source>
</evidence>
<keyword evidence="2" id="KW-1277">Toxin-antitoxin system</keyword>
<dbReference type="SUPFAM" id="SSF143011">
    <property type="entry name" value="RelE-like"/>
    <property type="match status" value="1"/>
</dbReference>
<keyword evidence="8" id="KW-1185">Reference proteome</keyword>
<evidence type="ECO:0000256" key="1">
    <source>
        <dbReference type="ARBA" id="ARBA00008172"/>
    </source>
</evidence>
<dbReference type="InterPro" id="IPR035093">
    <property type="entry name" value="RelE/ParE_toxin_dom_sf"/>
</dbReference>
<organism evidence="7 8">
    <name type="scientific">Caballeronia catudaia</name>
    <dbReference type="NCBI Taxonomy" id="1777136"/>
    <lineage>
        <taxon>Bacteria</taxon>
        <taxon>Pseudomonadati</taxon>
        <taxon>Pseudomonadota</taxon>
        <taxon>Betaproteobacteria</taxon>
        <taxon>Burkholderiales</taxon>
        <taxon>Burkholderiaceae</taxon>
        <taxon>Caballeronia</taxon>
    </lineage>
</organism>
<protein>
    <recommendedName>
        <fullName evidence="6">Putative mRNA interferase YoeB</fullName>
    </recommendedName>
</protein>
<name>A0A158C9N8_9BURK</name>
<dbReference type="NCBIfam" id="TIGR02116">
    <property type="entry name" value="toxin_Txe_YoeB"/>
    <property type="match status" value="1"/>
</dbReference>
<dbReference type="AlphaFoldDB" id="A0A158C9N8"/>
<dbReference type="GO" id="GO:0006401">
    <property type="term" value="P:RNA catabolic process"/>
    <property type="evidence" value="ECO:0007669"/>
    <property type="project" value="InterPro"/>
</dbReference>
<sequence>MARGRLFSSLSWDEYHSWRGSDSKTFERLTRLINECSRNPFTGTGKPEPLKGRKMWSRRIDGRFQTEVQRGG</sequence>
<keyword evidence="3" id="KW-0540">Nuclease</keyword>
<dbReference type="PANTHER" id="PTHR38039:SF1">
    <property type="entry name" value="TOXIN YOEB"/>
    <property type="match status" value="1"/>
</dbReference>
<dbReference type="GO" id="GO:0045892">
    <property type="term" value="P:negative regulation of DNA-templated transcription"/>
    <property type="evidence" value="ECO:0007669"/>
    <property type="project" value="TreeGrafter"/>
</dbReference>
<dbReference type="PANTHER" id="PTHR38039">
    <property type="entry name" value="TOXIN YOEB"/>
    <property type="match status" value="1"/>
</dbReference>
<dbReference type="GO" id="GO:0004519">
    <property type="term" value="F:endonuclease activity"/>
    <property type="evidence" value="ECO:0007669"/>
    <property type="project" value="UniProtKB-KW"/>
</dbReference>
<comment type="caution">
    <text evidence="7">The sequence shown here is derived from an EMBL/GenBank/DDBJ whole genome shotgun (WGS) entry which is preliminary data.</text>
</comment>
<dbReference type="GO" id="GO:0016787">
    <property type="term" value="F:hydrolase activity"/>
    <property type="evidence" value="ECO:0007669"/>
    <property type="project" value="UniProtKB-KW"/>
</dbReference>
<keyword evidence="5" id="KW-0378">Hydrolase</keyword>
<dbReference type="Proteomes" id="UP000054870">
    <property type="component" value="Unassembled WGS sequence"/>
</dbReference>
<keyword evidence="4" id="KW-0255">Endonuclease</keyword>
<evidence type="ECO:0000313" key="8">
    <source>
        <dbReference type="Proteomes" id="UP000054870"/>
    </source>
</evidence>
<dbReference type="EMBL" id="FCOF02000026">
    <property type="protein sequence ID" value="SAK78991.1"/>
    <property type="molecule type" value="Genomic_DNA"/>
</dbReference>
<evidence type="ECO:0000256" key="4">
    <source>
        <dbReference type="ARBA" id="ARBA00022759"/>
    </source>
</evidence>
<dbReference type="Gene3D" id="3.30.2310.20">
    <property type="entry name" value="RelE-like"/>
    <property type="match status" value="1"/>
</dbReference>
<evidence type="ECO:0000256" key="2">
    <source>
        <dbReference type="ARBA" id="ARBA00022649"/>
    </source>
</evidence>
<gene>
    <name evidence="7" type="ORF">AWB75_04745</name>
</gene>
<reference evidence="7" key="1">
    <citation type="submission" date="2016-01" db="EMBL/GenBank/DDBJ databases">
        <authorList>
            <person name="Peeters C."/>
        </authorList>
    </citation>
    <scope>NUCLEOTIDE SEQUENCE [LARGE SCALE GENOMIC DNA]</scope>
    <source>
        <strain evidence="7">LMG 29318</strain>
    </source>
</reference>
<evidence type="ECO:0000256" key="5">
    <source>
        <dbReference type="ARBA" id="ARBA00022801"/>
    </source>
</evidence>
<accession>A0A158C9N8</accession>
<evidence type="ECO:0000256" key="6">
    <source>
        <dbReference type="ARBA" id="ARBA00030388"/>
    </source>
</evidence>
<dbReference type="RefSeq" id="WP_087086788.1">
    <property type="nucleotide sequence ID" value="NZ_FCOF02000026.1"/>
</dbReference>
<evidence type="ECO:0000256" key="3">
    <source>
        <dbReference type="ARBA" id="ARBA00022722"/>
    </source>
</evidence>
<dbReference type="InterPro" id="IPR009614">
    <property type="entry name" value="YoeB_toxin"/>
</dbReference>
<comment type="similarity">
    <text evidence="1">Belongs to the YoeB family.</text>
</comment>